<dbReference type="Proteomes" id="UP000008817">
    <property type="component" value="Chromosome"/>
</dbReference>
<gene>
    <name evidence="2" type="ordered locus">RHECIAT_CH0000516</name>
</gene>
<feature type="region of interest" description="Disordered" evidence="1">
    <location>
        <begin position="1"/>
        <end position="33"/>
    </location>
</feature>
<dbReference type="HOGENOM" id="CLU_1748173_0_0_5"/>
<evidence type="ECO:0000256" key="1">
    <source>
        <dbReference type="SAM" id="MobiDB-lite"/>
    </source>
</evidence>
<protein>
    <submittedName>
        <fullName evidence="2">Uncharacterized protein</fullName>
    </submittedName>
</protein>
<dbReference type="EMBL" id="CP001074">
    <property type="protein sequence ID" value="ACE89509.1"/>
    <property type="molecule type" value="Genomic_DNA"/>
</dbReference>
<dbReference type="AlphaFoldDB" id="B3Q077"/>
<evidence type="ECO:0000313" key="3">
    <source>
        <dbReference type="Proteomes" id="UP000008817"/>
    </source>
</evidence>
<reference evidence="2 3" key="1">
    <citation type="submission" date="2008-04" db="EMBL/GenBank/DDBJ databases">
        <title>Genome diversity and DNA divergence of Rhizobium etli.</title>
        <authorList>
            <person name="Gonzalez V."/>
            <person name="Acosta J.L."/>
            <person name="Santamaria R.I."/>
            <person name="Bustos P."/>
            <person name="Hernandez-Gonzalez I.L."/>
            <person name="Fernandez J.L."/>
            <person name="Diaz R."/>
            <person name="Flores M."/>
            <person name="Mora J."/>
            <person name="Palacios R."/>
            <person name="Davila G."/>
        </authorList>
    </citation>
    <scope>NUCLEOTIDE SEQUENCE [LARGE SCALE GENOMIC DNA]</scope>
    <source>
        <strain evidence="2 3">CIAT 652</strain>
    </source>
</reference>
<organism evidence="2 3">
    <name type="scientific">Rhizobium etli (strain CIAT 652)</name>
    <dbReference type="NCBI Taxonomy" id="491916"/>
    <lineage>
        <taxon>Bacteria</taxon>
        <taxon>Pseudomonadati</taxon>
        <taxon>Pseudomonadota</taxon>
        <taxon>Alphaproteobacteria</taxon>
        <taxon>Hyphomicrobiales</taxon>
        <taxon>Rhizobiaceae</taxon>
        <taxon>Rhizobium/Agrobacterium group</taxon>
        <taxon>Rhizobium</taxon>
    </lineage>
</organism>
<accession>B3Q077</accession>
<dbReference type="KEGG" id="rec:RHECIAT_CH0000516"/>
<name>B3Q077_RHIE6</name>
<sequence length="149" mass="16734">MRDVGRGRKDRAVSPSPRERGPKDGSRPVARPRRWLQPDEGLAIGDQRGLIFQQNLTNRSKMPQNEAASCCFEGKHCAGCIAALRYFRYSRSNEWAIYISVSSALLLPALLHRTDNTPPPSCQSGSRAWRTSSRARLFSFSQQVLHHAV</sequence>
<feature type="compositionally biased region" description="Basic and acidic residues" evidence="1">
    <location>
        <begin position="1"/>
        <end position="26"/>
    </location>
</feature>
<proteinExistence type="predicted"/>
<evidence type="ECO:0000313" key="2">
    <source>
        <dbReference type="EMBL" id="ACE89509.1"/>
    </source>
</evidence>